<evidence type="ECO:0000313" key="8">
    <source>
        <dbReference type="Proteomes" id="UP000289738"/>
    </source>
</evidence>
<evidence type="ECO:0000256" key="2">
    <source>
        <dbReference type="ARBA" id="ARBA00022771"/>
    </source>
</evidence>
<keyword evidence="1" id="KW-0479">Metal-binding</keyword>
<evidence type="ECO:0000256" key="5">
    <source>
        <dbReference type="SAM" id="MobiDB-lite"/>
    </source>
</evidence>
<evidence type="ECO:0000259" key="6">
    <source>
        <dbReference type="PROSITE" id="PS50966"/>
    </source>
</evidence>
<dbReference type="EMBL" id="SDMP01000006">
    <property type="protein sequence ID" value="RYR50967.1"/>
    <property type="molecule type" value="Genomic_DNA"/>
</dbReference>
<evidence type="ECO:0000256" key="4">
    <source>
        <dbReference type="PROSITE-ProRule" id="PRU00325"/>
    </source>
</evidence>
<keyword evidence="2 4" id="KW-0863">Zinc-finger</keyword>
<feature type="domain" description="SWIM-type" evidence="6">
    <location>
        <begin position="21"/>
        <end position="55"/>
    </location>
</feature>
<evidence type="ECO:0000313" key="7">
    <source>
        <dbReference type="EMBL" id="RYR50967.1"/>
    </source>
</evidence>
<name>A0A445CJ82_ARAHY</name>
<gene>
    <name evidence="7" type="ORF">Ahy_A06g026027</name>
</gene>
<evidence type="ECO:0000256" key="3">
    <source>
        <dbReference type="ARBA" id="ARBA00022833"/>
    </source>
</evidence>
<dbReference type="PANTHER" id="PTHR31973">
    <property type="entry name" value="POLYPROTEIN, PUTATIVE-RELATED"/>
    <property type="match status" value="1"/>
</dbReference>
<keyword evidence="3" id="KW-0862">Zinc</keyword>
<dbReference type="Pfam" id="PF04434">
    <property type="entry name" value="SWIM"/>
    <property type="match status" value="1"/>
</dbReference>
<evidence type="ECO:0000256" key="1">
    <source>
        <dbReference type="ARBA" id="ARBA00022723"/>
    </source>
</evidence>
<proteinExistence type="predicted"/>
<keyword evidence="8" id="KW-1185">Reference proteome</keyword>
<dbReference type="SMART" id="SM00575">
    <property type="entry name" value="ZnF_PMZ"/>
    <property type="match status" value="1"/>
</dbReference>
<feature type="region of interest" description="Disordered" evidence="5">
    <location>
        <begin position="214"/>
        <end position="265"/>
    </location>
</feature>
<dbReference type="GO" id="GO:0008270">
    <property type="term" value="F:zinc ion binding"/>
    <property type="evidence" value="ECO:0007669"/>
    <property type="project" value="UniProtKB-KW"/>
</dbReference>
<sequence length="338" mass="37386">MEAVPAGDLAGNIFEVQCLPIKVSVDLCKKTYSCRFWKLNGLPCRHACAALAYQNRRPKEYVNNWLTVGAYNKTYEFLVQPVPSKEFWEMHGYANIFPPAYKRPRGRPTVKRNKRNDAPEPQPNPHRVKRKYGPIVCQYCLIAGHNSRTCQKKDNMAAPEKAGPAAVPDAAPTAVLDAAQAAPAAPVTVPSMMIPNPDSLIPPQANQPPIQLAPIRPPPIRPSMRNIFSDSKRPTKRKNTKRPPPTLFNNMRPPSISNPSSRPIVSQETMHGASARTSTRFMQYIWLSVSSLLRGGGVVEGEGEGIALFGCHLQRSPAKVPSMAPKRDQLNPSKSRTK</sequence>
<dbReference type="AlphaFoldDB" id="A0A445CJ82"/>
<feature type="compositionally biased region" description="Low complexity" evidence="5">
    <location>
        <begin position="252"/>
        <end position="264"/>
    </location>
</feature>
<feature type="region of interest" description="Disordered" evidence="5">
    <location>
        <begin position="101"/>
        <end position="128"/>
    </location>
</feature>
<dbReference type="Proteomes" id="UP000289738">
    <property type="component" value="Chromosome A06"/>
</dbReference>
<reference evidence="7 8" key="1">
    <citation type="submission" date="2019-01" db="EMBL/GenBank/DDBJ databases">
        <title>Sequencing of cultivated peanut Arachis hypogaea provides insights into genome evolution and oil improvement.</title>
        <authorList>
            <person name="Chen X."/>
        </authorList>
    </citation>
    <scope>NUCLEOTIDE SEQUENCE [LARGE SCALE GENOMIC DNA]</scope>
    <source>
        <strain evidence="8">cv. Fuhuasheng</strain>
        <tissue evidence="7">Leaves</tissue>
    </source>
</reference>
<dbReference type="InterPro" id="IPR007527">
    <property type="entry name" value="Znf_SWIM"/>
</dbReference>
<accession>A0A445CJ82</accession>
<feature type="region of interest" description="Disordered" evidence="5">
    <location>
        <begin position="316"/>
        <end position="338"/>
    </location>
</feature>
<comment type="caution">
    <text evidence="7">The sequence shown here is derived from an EMBL/GenBank/DDBJ whole genome shotgun (WGS) entry which is preliminary data.</text>
</comment>
<dbReference type="PROSITE" id="PS50966">
    <property type="entry name" value="ZF_SWIM"/>
    <property type="match status" value="1"/>
</dbReference>
<organism evidence="7 8">
    <name type="scientific">Arachis hypogaea</name>
    <name type="common">Peanut</name>
    <dbReference type="NCBI Taxonomy" id="3818"/>
    <lineage>
        <taxon>Eukaryota</taxon>
        <taxon>Viridiplantae</taxon>
        <taxon>Streptophyta</taxon>
        <taxon>Embryophyta</taxon>
        <taxon>Tracheophyta</taxon>
        <taxon>Spermatophyta</taxon>
        <taxon>Magnoliopsida</taxon>
        <taxon>eudicotyledons</taxon>
        <taxon>Gunneridae</taxon>
        <taxon>Pentapetalae</taxon>
        <taxon>rosids</taxon>
        <taxon>fabids</taxon>
        <taxon>Fabales</taxon>
        <taxon>Fabaceae</taxon>
        <taxon>Papilionoideae</taxon>
        <taxon>50 kb inversion clade</taxon>
        <taxon>dalbergioids sensu lato</taxon>
        <taxon>Dalbergieae</taxon>
        <taxon>Pterocarpus clade</taxon>
        <taxon>Arachis</taxon>
    </lineage>
</organism>
<feature type="compositionally biased region" description="Basic residues" evidence="5">
    <location>
        <begin position="102"/>
        <end position="114"/>
    </location>
</feature>
<dbReference type="InterPro" id="IPR006564">
    <property type="entry name" value="Znf_PMZ"/>
</dbReference>
<protein>
    <recommendedName>
        <fullName evidence="6">SWIM-type domain-containing protein</fullName>
    </recommendedName>
</protein>
<dbReference type="PANTHER" id="PTHR31973:SF189">
    <property type="entry name" value="TRANSPOSASE, MUDR, PLANT, MULE TRANSPOSASE DOMAIN PROTEIN-RELATED"/>
    <property type="match status" value="1"/>
</dbReference>
<dbReference type="STRING" id="3818.A0A445CJ82"/>